<dbReference type="SUPFAM" id="SSF48452">
    <property type="entry name" value="TPR-like"/>
    <property type="match status" value="1"/>
</dbReference>
<dbReference type="Pfam" id="PF00691">
    <property type="entry name" value="OmpA"/>
    <property type="match status" value="1"/>
</dbReference>
<dbReference type="Gene3D" id="2.60.40.10">
    <property type="entry name" value="Immunoglobulins"/>
    <property type="match status" value="1"/>
</dbReference>
<evidence type="ECO:0000259" key="5">
    <source>
        <dbReference type="PROSITE" id="PS51123"/>
    </source>
</evidence>
<proteinExistence type="predicted"/>
<sequence>MKTHKIICILALSFVFSMGYAQKGKVRQASKEYDNLAYLKTSEILLEVAENGYKSVDLLQKLANSFYFNNQMKEAAKWYGELMAMNEDVDSEYYFRYAQSLKSIENYTESDKWMRKFAESDRGDLRGRAFTSTVDYLSMIDEASREFDIVNLNINSEVSDFGTTQYKDQLIFASSRGGGKKYAWNEQPYLDLFSAEKQEDGTYGNVEKLDSDINTKFHESTVAFTPDDNVIYFTRNNYYNKKYKNSEDGTNRLKVFRATLDEDGDWDDVEPVHFNSDEYSVAHPTINVEGTKMYFASDMPGTLGKSDIFEVDINEDGTLGEPVNLGPSVNTEGHETFPFINSEGDLYFSSNGFSGLGGLDVFVIRDFKNKRELNQPMALENVGRPINSPMDDFGYYENIGTKEGFFTSNRDGGKGDDDIYSFIIPDCEQVVEGVVKDQDTQELLPGAKVTLLDADGNPLSQQVVGADASYKFEELECEKEYLIRVELDQFATDEKRFTTPKKKQDLVIEFDLERDEVVLEPCADLAKILDIPIIYFDFDKSNIRRDAEVELQKVLAVLNKYPTMTIDVRSHTDCRGPAAYNEKLSNRRAQSTRQYLIDKGVSAERLTAKGFGESRLVNDCGCEPSNESSCSEEEHQLNRRSEFIVTSINGEKCPEN</sequence>
<dbReference type="RefSeq" id="WP_248412376.1">
    <property type="nucleotide sequence ID" value="NZ_JALPQF010000004.1"/>
</dbReference>
<dbReference type="Gene3D" id="1.25.40.10">
    <property type="entry name" value="Tetratricopeptide repeat domain"/>
    <property type="match status" value="1"/>
</dbReference>
<dbReference type="InterPro" id="IPR011990">
    <property type="entry name" value="TPR-like_helical_dom_sf"/>
</dbReference>
<dbReference type="InterPro" id="IPR006665">
    <property type="entry name" value="OmpA-like"/>
</dbReference>
<accession>A0ABT0H832</accession>
<dbReference type="PANTHER" id="PTHR30329:SF21">
    <property type="entry name" value="LIPOPROTEIN YIAD-RELATED"/>
    <property type="match status" value="1"/>
</dbReference>
<dbReference type="Pfam" id="PF07676">
    <property type="entry name" value="PD40"/>
    <property type="match status" value="1"/>
</dbReference>
<dbReference type="InterPro" id="IPR036737">
    <property type="entry name" value="OmpA-like_sf"/>
</dbReference>
<dbReference type="PANTHER" id="PTHR30329">
    <property type="entry name" value="STATOR ELEMENT OF FLAGELLAR MOTOR COMPLEX"/>
    <property type="match status" value="1"/>
</dbReference>
<evidence type="ECO:0000256" key="3">
    <source>
        <dbReference type="ARBA" id="ARBA00023237"/>
    </source>
</evidence>
<dbReference type="CDD" id="cd07185">
    <property type="entry name" value="OmpA_C-like"/>
    <property type="match status" value="1"/>
</dbReference>
<dbReference type="InterPro" id="IPR013783">
    <property type="entry name" value="Ig-like_fold"/>
</dbReference>
<gene>
    <name evidence="6" type="ORF">MUY34_06195</name>
</gene>
<evidence type="ECO:0000256" key="1">
    <source>
        <dbReference type="ARBA" id="ARBA00004442"/>
    </source>
</evidence>
<evidence type="ECO:0000256" key="2">
    <source>
        <dbReference type="ARBA" id="ARBA00023136"/>
    </source>
</evidence>
<dbReference type="SUPFAM" id="SSF82171">
    <property type="entry name" value="DPP6 N-terminal domain-like"/>
    <property type="match status" value="1"/>
</dbReference>
<reference evidence="6" key="1">
    <citation type="submission" date="2022-04" db="EMBL/GenBank/DDBJ databases">
        <authorList>
            <person name="Ren T."/>
        </authorList>
    </citation>
    <scope>NUCLEOTIDE SEQUENCE</scope>
    <source>
        <strain evidence="6">F63249</strain>
    </source>
</reference>
<comment type="subcellular location">
    <subcellularLocation>
        <location evidence="1">Cell outer membrane</location>
    </subcellularLocation>
</comment>
<dbReference type="InterPro" id="IPR050330">
    <property type="entry name" value="Bact_OuterMem_StrucFunc"/>
</dbReference>
<protein>
    <submittedName>
        <fullName evidence="6">OmpA family protein</fullName>
    </submittedName>
</protein>
<evidence type="ECO:0000256" key="4">
    <source>
        <dbReference type="PROSITE-ProRule" id="PRU00473"/>
    </source>
</evidence>
<evidence type="ECO:0000313" key="7">
    <source>
        <dbReference type="Proteomes" id="UP001203687"/>
    </source>
</evidence>
<dbReference type="EMBL" id="JALPQF010000004">
    <property type="protein sequence ID" value="MCK8480204.1"/>
    <property type="molecule type" value="Genomic_DNA"/>
</dbReference>
<dbReference type="Proteomes" id="UP001203687">
    <property type="component" value="Unassembled WGS sequence"/>
</dbReference>
<comment type="caution">
    <text evidence="6">The sequence shown here is derived from an EMBL/GenBank/DDBJ whole genome shotgun (WGS) entry which is preliminary data.</text>
</comment>
<dbReference type="InterPro" id="IPR011659">
    <property type="entry name" value="WD40"/>
</dbReference>
<dbReference type="InterPro" id="IPR006664">
    <property type="entry name" value="OMP_bac"/>
</dbReference>
<dbReference type="PRINTS" id="PR01021">
    <property type="entry name" value="OMPADOMAIN"/>
</dbReference>
<keyword evidence="7" id="KW-1185">Reference proteome</keyword>
<keyword evidence="3" id="KW-0998">Cell outer membrane</keyword>
<organism evidence="6 7">
    <name type="scientific">Psychroserpens algicola</name>
    <dbReference type="NCBI Taxonomy" id="1719034"/>
    <lineage>
        <taxon>Bacteria</taxon>
        <taxon>Pseudomonadati</taxon>
        <taxon>Bacteroidota</taxon>
        <taxon>Flavobacteriia</taxon>
        <taxon>Flavobacteriales</taxon>
        <taxon>Flavobacteriaceae</taxon>
        <taxon>Psychroserpens</taxon>
    </lineage>
</organism>
<dbReference type="PROSITE" id="PS51123">
    <property type="entry name" value="OMPA_2"/>
    <property type="match status" value="1"/>
</dbReference>
<dbReference type="SUPFAM" id="SSF103088">
    <property type="entry name" value="OmpA-like"/>
    <property type="match status" value="1"/>
</dbReference>
<feature type="domain" description="OmpA-like" evidence="5">
    <location>
        <begin position="523"/>
        <end position="649"/>
    </location>
</feature>
<dbReference type="Gene3D" id="3.30.1330.60">
    <property type="entry name" value="OmpA-like domain"/>
    <property type="match status" value="1"/>
</dbReference>
<keyword evidence="2 4" id="KW-0472">Membrane</keyword>
<name>A0ABT0H832_9FLAO</name>
<evidence type="ECO:0000313" key="6">
    <source>
        <dbReference type="EMBL" id="MCK8480204.1"/>
    </source>
</evidence>